<dbReference type="HOGENOM" id="CLU_1277339_0_0_1"/>
<evidence type="ECO:0000313" key="2">
    <source>
        <dbReference type="Proteomes" id="UP000002669"/>
    </source>
</evidence>
<organism evidence="2">
    <name type="scientific">Arthroderma gypseum (strain ATCC MYA-4604 / CBS 118893)</name>
    <name type="common">Microsporum gypseum</name>
    <dbReference type="NCBI Taxonomy" id="535722"/>
    <lineage>
        <taxon>Eukaryota</taxon>
        <taxon>Fungi</taxon>
        <taxon>Dikarya</taxon>
        <taxon>Ascomycota</taxon>
        <taxon>Pezizomycotina</taxon>
        <taxon>Eurotiomycetes</taxon>
        <taxon>Eurotiomycetidae</taxon>
        <taxon>Onygenales</taxon>
        <taxon>Arthrodermataceae</taxon>
        <taxon>Nannizzia</taxon>
    </lineage>
</organism>
<dbReference type="RefSeq" id="XP_003171546.1">
    <property type="nucleotide sequence ID" value="XM_003171498.1"/>
</dbReference>
<sequence length="216" mass="23901">MANFSCFPMNVTPPSFLLAFGSSRYGQPAVNLSVGIQGREKSRWHWPSVNLHVSCCLGFGGQKTTHLLRYQSARPISINTASYPLNSDHTWFLLQQSVPEAVETDPKLSQHRQQQQQALYCENPTQWNLGGKEAGSEQINTVGLHWRAFLGSLLSLSVSPASLSACFEEARCTKNPAATWVCKVNRIYPWRREHASTGFTPCRAVAVVAPISTSAH</sequence>
<proteinExistence type="predicted"/>
<dbReference type="EMBL" id="DS989826">
    <property type="protein sequence ID" value="EFR03092.1"/>
    <property type="molecule type" value="Genomic_DNA"/>
</dbReference>
<dbReference type="InParanoid" id="E4V0F5"/>
<keyword evidence="2" id="KW-1185">Reference proteome</keyword>
<protein>
    <submittedName>
        <fullName evidence="1">Uncharacterized protein</fullName>
    </submittedName>
</protein>
<reference evidence="2" key="1">
    <citation type="journal article" date="2012" name="MBio">
        <title>Comparative genome analysis of Trichophyton rubrum and related dermatophytes reveals candidate genes involved in infection.</title>
        <authorList>
            <person name="Martinez D.A."/>
            <person name="Oliver B.G."/>
            <person name="Graeser Y."/>
            <person name="Goldberg J.M."/>
            <person name="Li W."/>
            <person name="Martinez-Rossi N.M."/>
            <person name="Monod M."/>
            <person name="Shelest E."/>
            <person name="Barton R.C."/>
            <person name="Birch E."/>
            <person name="Brakhage A.A."/>
            <person name="Chen Z."/>
            <person name="Gurr S.J."/>
            <person name="Heiman D."/>
            <person name="Heitman J."/>
            <person name="Kosti I."/>
            <person name="Rossi A."/>
            <person name="Saif S."/>
            <person name="Samalova M."/>
            <person name="Saunders C.W."/>
            <person name="Shea T."/>
            <person name="Summerbell R.C."/>
            <person name="Xu J."/>
            <person name="Young S."/>
            <person name="Zeng Q."/>
            <person name="Birren B.W."/>
            <person name="Cuomo C.A."/>
            <person name="White T.C."/>
        </authorList>
    </citation>
    <scope>NUCLEOTIDE SEQUENCE [LARGE SCALE GENOMIC DNA]</scope>
    <source>
        <strain evidence="2">ATCC MYA-4604 / CBS 118893</strain>
    </source>
</reference>
<dbReference type="Proteomes" id="UP000002669">
    <property type="component" value="Unassembled WGS sequence"/>
</dbReference>
<accession>E4V0F5</accession>
<dbReference type="VEuPathDB" id="FungiDB:MGYG_06087"/>
<dbReference type="AlphaFoldDB" id="E4V0F5"/>
<dbReference type="GeneID" id="10026798"/>
<gene>
    <name evidence="1" type="ORF">MGYG_06087</name>
</gene>
<name>E4V0F5_ARTGP</name>
<evidence type="ECO:0000313" key="1">
    <source>
        <dbReference type="EMBL" id="EFR03092.1"/>
    </source>
</evidence>